<feature type="non-terminal residue" evidence="1">
    <location>
        <position position="31"/>
    </location>
</feature>
<keyword evidence="2" id="KW-1185">Reference proteome</keyword>
<name>A0A8J2KCK7_9HEXA</name>
<comment type="caution">
    <text evidence="1">The sequence shown here is derived from an EMBL/GenBank/DDBJ whole genome shotgun (WGS) entry which is preliminary data.</text>
</comment>
<gene>
    <name evidence="1" type="ORF">AFUS01_LOCUS21627</name>
</gene>
<dbReference type="EMBL" id="CAJVCH010244344">
    <property type="protein sequence ID" value="CAG7733164.1"/>
    <property type="molecule type" value="Genomic_DNA"/>
</dbReference>
<sequence>MHYLEFVLVSAIIFPIVGQASGAGECRRYMG</sequence>
<evidence type="ECO:0000313" key="2">
    <source>
        <dbReference type="Proteomes" id="UP000708208"/>
    </source>
</evidence>
<dbReference type="Proteomes" id="UP000708208">
    <property type="component" value="Unassembled WGS sequence"/>
</dbReference>
<accession>A0A8J2KCK7</accession>
<evidence type="ECO:0000313" key="1">
    <source>
        <dbReference type="EMBL" id="CAG7733164.1"/>
    </source>
</evidence>
<organism evidence="1 2">
    <name type="scientific">Allacma fusca</name>
    <dbReference type="NCBI Taxonomy" id="39272"/>
    <lineage>
        <taxon>Eukaryota</taxon>
        <taxon>Metazoa</taxon>
        <taxon>Ecdysozoa</taxon>
        <taxon>Arthropoda</taxon>
        <taxon>Hexapoda</taxon>
        <taxon>Collembola</taxon>
        <taxon>Symphypleona</taxon>
        <taxon>Sminthuridae</taxon>
        <taxon>Allacma</taxon>
    </lineage>
</organism>
<reference evidence="1" key="1">
    <citation type="submission" date="2021-06" db="EMBL/GenBank/DDBJ databases">
        <authorList>
            <person name="Hodson N. C."/>
            <person name="Mongue J. A."/>
            <person name="Jaron S. K."/>
        </authorList>
    </citation>
    <scope>NUCLEOTIDE SEQUENCE</scope>
</reference>
<proteinExistence type="predicted"/>
<dbReference type="AlphaFoldDB" id="A0A8J2KCK7"/>
<protein>
    <submittedName>
        <fullName evidence="1">Uncharacterized protein</fullName>
    </submittedName>
</protein>